<sequence>MAVAAPRLFFVSYTQADEGWALWIAGVLEEEGHRTRLQSADSRPGNDFAHEMHQWLVDADHVIAVVSERYYGSTYGLFEMGSALVTDALGRDRRLLPVRVEDCAPRGLLASRVYIDLFDVAEEQAREALLHGIDDAPRSVIGSPFPGGPARRPATEELVSALRVHRVPPGVRGGSELELLGDAFVGDLGAWLGLDRGPSTTVVAADRGASPTAALTAVEDVIGDDPLGARLGVRTWHEVGLDRLGRLPGAEPLGVVVTWDLDTTRSGHRDLTSVRRGLDHVRRSHPDAAIVLVARSADAGRAVTTAAATGRALAARHPGLEVVATTRPGAAQDHGGDSAGAGAAATRLMSVVAAHRRELSLPAPPFPHDADPFPPDTDPEEVASAVVAELDAADGVDPLWGPPAREAEALALVRNHAGVFFPAVTRHHAAERRAPNHWASLLAAAPFDADVDLWWDWAPTVDGSDVPRALRTNPRLVEAAVLAMLRRGEDVTAWSALARNRIGSTWRLAEHLAGTRSGDRASTAADAAFLQYGDAGVGAAAVRAHADEVLAVTPPAPEASAAWWAVLGREPLSPDRLAVVSGLAPATRRIVGFVEAGTAPDPAFEELAYDLRLAWRPPLTRGGVA</sequence>
<proteinExistence type="predicted"/>
<keyword evidence="3" id="KW-1185">Reference proteome</keyword>
<dbReference type="PROSITE" id="PS50104">
    <property type="entry name" value="TIR"/>
    <property type="match status" value="1"/>
</dbReference>
<name>A0ABU8N6L8_9PSEU</name>
<comment type="caution">
    <text evidence="2">The sequence shown here is derived from an EMBL/GenBank/DDBJ whole genome shotgun (WGS) entry which is preliminary data.</text>
</comment>
<dbReference type="Proteomes" id="UP001370100">
    <property type="component" value="Unassembled WGS sequence"/>
</dbReference>
<dbReference type="SUPFAM" id="SSF52200">
    <property type="entry name" value="Toll/Interleukin receptor TIR domain"/>
    <property type="match status" value="1"/>
</dbReference>
<dbReference type="Pfam" id="PF13676">
    <property type="entry name" value="TIR_2"/>
    <property type="match status" value="1"/>
</dbReference>
<dbReference type="EMBL" id="JBBEGL010000004">
    <property type="protein sequence ID" value="MEJ2887991.1"/>
    <property type="molecule type" value="Genomic_DNA"/>
</dbReference>
<dbReference type="RefSeq" id="WP_337714482.1">
    <property type="nucleotide sequence ID" value="NZ_JBBEGL010000004.1"/>
</dbReference>
<dbReference type="InterPro" id="IPR035897">
    <property type="entry name" value="Toll_tir_struct_dom_sf"/>
</dbReference>
<gene>
    <name evidence="2" type="ORF">WCD41_16135</name>
</gene>
<keyword evidence="2" id="KW-0675">Receptor</keyword>
<protein>
    <submittedName>
        <fullName evidence="2">Toll/interleukin-1 receptor domain-containing protein</fullName>
    </submittedName>
</protein>
<reference evidence="2 3" key="1">
    <citation type="submission" date="2024-03" db="EMBL/GenBank/DDBJ databases">
        <title>Actinomycetospora sp. OC33-EN06, a novel actinomycete isolated from wild orchid (Aerides multiflora).</title>
        <authorList>
            <person name="Suriyachadkun C."/>
        </authorList>
    </citation>
    <scope>NUCLEOTIDE SEQUENCE [LARGE SCALE GENOMIC DNA]</scope>
    <source>
        <strain evidence="2 3">OC33-EN06</strain>
    </source>
</reference>
<feature type="domain" description="TIR" evidence="1">
    <location>
        <begin position="5"/>
        <end position="137"/>
    </location>
</feature>
<evidence type="ECO:0000313" key="3">
    <source>
        <dbReference type="Proteomes" id="UP001370100"/>
    </source>
</evidence>
<evidence type="ECO:0000259" key="1">
    <source>
        <dbReference type="PROSITE" id="PS50104"/>
    </source>
</evidence>
<organism evidence="2 3">
    <name type="scientific">Actinomycetospora aeridis</name>
    <dbReference type="NCBI Taxonomy" id="3129231"/>
    <lineage>
        <taxon>Bacteria</taxon>
        <taxon>Bacillati</taxon>
        <taxon>Actinomycetota</taxon>
        <taxon>Actinomycetes</taxon>
        <taxon>Pseudonocardiales</taxon>
        <taxon>Pseudonocardiaceae</taxon>
        <taxon>Actinomycetospora</taxon>
    </lineage>
</organism>
<accession>A0ABU8N6L8</accession>
<dbReference type="InterPro" id="IPR000157">
    <property type="entry name" value="TIR_dom"/>
</dbReference>
<evidence type="ECO:0000313" key="2">
    <source>
        <dbReference type="EMBL" id="MEJ2887991.1"/>
    </source>
</evidence>
<dbReference type="Gene3D" id="3.40.50.10140">
    <property type="entry name" value="Toll/interleukin-1 receptor homology (TIR) domain"/>
    <property type="match status" value="1"/>
</dbReference>